<proteinExistence type="predicted"/>
<organism evidence="1 2">
    <name type="scientific">Hibiscus sabdariffa</name>
    <name type="common">roselle</name>
    <dbReference type="NCBI Taxonomy" id="183260"/>
    <lineage>
        <taxon>Eukaryota</taxon>
        <taxon>Viridiplantae</taxon>
        <taxon>Streptophyta</taxon>
        <taxon>Embryophyta</taxon>
        <taxon>Tracheophyta</taxon>
        <taxon>Spermatophyta</taxon>
        <taxon>Magnoliopsida</taxon>
        <taxon>eudicotyledons</taxon>
        <taxon>Gunneridae</taxon>
        <taxon>Pentapetalae</taxon>
        <taxon>rosids</taxon>
        <taxon>malvids</taxon>
        <taxon>Malvales</taxon>
        <taxon>Malvaceae</taxon>
        <taxon>Malvoideae</taxon>
        <taxon>Hibiscus</taxon>
    </lineage>
</organism>
<comment type="caution">
    <text evidence="1">The sequence shown here is derived from an EMBL/GenBank/DDBJ whole genome shotgun (WGS) entry which is preliminary data.</text>
</comment>
<reference evidence="1 2" key="1">
    <citation type="journal article" date="2024" name="G3 (Bethesda)">
        <title>Genome assembly of Hibiscus sabdariffa L. provides insights into metabolisms of medicinal natural products.</title>
        <authorList>
            <person name="Kim T."/>
        </authorList>
    </citation>
    <scope>NUCLEOTIDE SEQUENCE [LARGE SCALE GENOMIC DNA]</scope>
    <source>
        <strain evidence="1">TK-2024</strain>
        <tissue evidence="1">Old leaves</tissue>
    </source>
</reference>
<dbReference type="InterPro" id="IPR036047">
    <property type="entry name" value="F-box-like_dom_sf"/>
</dbReference>
<name>A0ABR2S754_9ROSI</name>
<keyword evidence="2" id="KW-1185">Reference proteome</keyword>
<evidence type="ECO:0008006" key="3">
    <source>
        <dbReference type="Google" id="ProtNLM"/>
    </source>
</evidence>
<sequence>MVTMDVSKVVAEMQSGAPMMELLVPKITTHALSYLDYPSLCRLFMSNWLIRKVANDDNAWKSVYHKGLVASLTLVKRQHGPWSSVPIVKQEETCELQLVFGSL</sequence>
<dbReference type="PANTHER" id="PTHR47124:SF1">
    <property type="entry name" value="F-BOX PROTEIN SKIP8"/>
    <property type="match status" value="1"/>
</dbReference>
<protein>
    <recommendedName>
        <fullName evidence="3">F-box domain-containing protein</fullName>
    </recommendedName>
</protein>
<dbReference type="EMBL" id="JBBPBN010000016">
    <property type="protein sequence ID" value="KAK9020767.1"/>
    <property type="molecule type" value="Genomic_DNA"/>
</dbReference>
<dbReference type="InterPro" id="IPR044260">
    <property type="entry name" value="SKIP8-like"/>
</dbReference>
<dbReference type="PANTHER" id="PTHR47124">
    <property type="entry name" value="F-BOX PROTEIN SKIP8"/>
    <property type="match status" value="1"/>
</dbReference>
<gene>
    <name evidence="1" type="ORF">V6N11_010783</name>
</gene>
<dbReference type="Gene3D" id="1.20.1280.50">
    <property type="match status" value="1"/>
</dbReference>
<dbReference type="Proteomes" id="UP001396334">
    <property type="component" value="Unassembled WGS sequence"/>
</dbReference>
<evidence type="ECO:0000313" key="1">
    <source>
        <dbReference type="EMBL" id="KAK9020767.1"/>
    </source>
</evidence>
<dbReference type="SUPFAM" id="SSF81383">
    <property type="entry name" value="F-box domain"/>
    <property type="match status" value="1"/>
</dbReference>
<evidence type="ECO:0000313" key="2">
    <source>
        <dbReference type="Proteomes" id="UP001396334"/>
    </source>
</evidence>
<accession>A0ABR2S754</accession>